<dbReference type="AlphaFoldDB" id="A0A8T4C745"/>
<dbReference type="InterPro" id="IPR022856">
    <property type="entry name" value="Ribosomal_eL21_arc"/>
</dbReference>
<organism evidence="7 8">
    <name type="scientific">Candidatus Iainarchaeum sp</name>
    <dbReference type="NCBI Taxonomy" id="3101447"/>
    <lineage>
        <taxon>Archaea</taxon>
        <taxon>Candidatus Iainarchaeota</taxon>
        <taxon>Candidatus Iainarchaeia</taxon>
        <taxon>Candidatus Iainarchaeales</taxon>
        <taxon>Candidatus Iainarchaeaceae</taxon>
        <taxon>Candidatus Iainarchaeum</taxon>
    </lineage>
</organism>
<dbReference type="HAMAP" id="MF_00369">
    <property type="entry name" value="Ribosomal_eL21"/>
    <property type="match status" value="1"/>
</dbReference>
<dbReference type="GO" id="GO:0006412">
    <property type="term" value="P:translation"/>
    <property type="evidence" value="ECO:0007669"/>
    <property type="project" value="UniProtKB-UniRule"/>
</dbReference>
<accession>A0A8T4C745</accession>
<dbReference type="GO" id="GO:0005840">
    <property type="term" value="C:ribosome"/>
    <property type="evidence" value="ECO:0007669"/>
    <property type="project" value="UniProtKB-KW"/>
</dbReference>
<dbReference type="SUPFAM" id="SSF50104">
    <property type="entry name" value="Translation proteins SH3-like domain"/>
    <property type="match status" value="1"/>
</dbReference>
<evidence type="ECO:0000256" key="2">
    <source>
        <dbReference type="ARBA" id="ARBA00022980"/>
    </source>
</evidence>
<comment type="caution">
    <text evidence="7">The sequence shown here is derived from an EMBL/GenBank/DDBJ whole genome shotgun (WGS) entry which is preliminary data.</text>
</comment>
<dbReference type="Pfam" id="PF01157">
    <property type="entry name" value="Ribosomal_L21e"/>
    <property type="match status" value="1"/>
</dbReference>
<gene>
    <name evidence="5" type="primary">rpl21e</name>
    <name evidence="7" type="ORF">FJY86_02125</name>
</gene>
<dbReference type="GO" id="GO:0003735">
    <property type="term" value="F:structural constituent of ribosome"/>
    <property type="evidence" value="ECO:0007669"/>
    <property type="project" value="InterPro"/>
</dbReference>
<dbReference type="GO" id="GO:1990904">
    <property type="term" value="C:ribonucleoprotein complex"/>
    <property type="evidence" value="ECO:0007669"/>
    <property type="project" value="UniProtKB-KW"/>
</dbReference>
<sequence>MAGKKARGYRAKTRAKITGSKNRPTVTQLLRTYTEGDKVQIVINGTIHKGMPFRRFHGLTGTVLGMQGRAVRVAVKQGSQDCELVVSPIHLKEIHNMSATEAA</sequence>
<protein>
    <recommendedName>
        <fullName evidence="4 5">Large ribosomal subunit protein eL21</fullName>
    </recommendedName>
</protein>
<proteinExistence type="inferred from homology"/>
<evidence type="ECO:0000256" key="6">
    <source>
        <dbReference type="SAM" id="MobiDB-lite"/>
    </source>
</evidence>
<dbReference type="PANTHER" id="PTHR20981">
    <property type="entry name" value="60S RIBOSOMAL PROTEIN L21"/>
    <property type="match status" value="1"/>
</dbReference>
<evidence type="ECO:0000256" key="5">
    <source>
        <dbReference type="HAMAP-Rule" id="MF_00369"/>
    </source>
</evidence>
<feature type="region of interest" description="Disordered" evidence="6">
    <location>
        <begin position="1"/>
        <end position="22"/>
    </location>
</feature>
<evidence type="ECO:0000256" key="1">
    <source>
        <dbReference type="ARBA" id="ARBA00008427"/>
    </source>
</evidence>
<dbReference type="PROSITE" id="PS01171">
    <property type="entry name" value="RIBOSOMAL_L21E"/>
    <property type="match status" value="1"/>
</dbReference>
<dbReference type="InterPro" id="IPR001147">
    <property type="entry name" value="Ribosomal_eL21"/>
</dbReference>
<comment type="similarity">
    <text evidence="1 5">Belongs to the eukaryotic ribosomal protein eL21 family.</text>
</comment>
<dbReference type="InterPro" id="IPR008991">
    <property type="entry name" value="Translation_prot_SH3-like_sf"/>
</dbReference>
<dbReference type="Gene3D" id="2.30.30.70">
    <property type="entry name" value="Ribosomal protein L21"/>
    <property type="match status" value="1"/>
</dbReference>
<keyword evidence="2 5" id="KW-0689">Ribosomal protein</keyword>
<evidence type="ECO:0000313" key="7">
    <source>
        <dbReference type="EMBL" id="MBM3282117.1"/>
    </source>
</evidence>
<keyword evidence="3 5" id="KW-0687">Ribonucleoprotein</keyword>
<evidence type="ECO:0000256" key="4">
    <source>
        <dbReference type="ARBA" id="ARBA00035219"/>
    </source>
</evidence>
<name>A0A8T4C745_9ARCH</name>
<dbReference type="InterPro" id="IPR036948">
    <property type="entry name" value="Ribosomal_eL21_sf"/>
</dbReference>
<evidence type="ECO:0000256" key="3">
    <source>
        <dbReference type="ARBA" id="ARBA00023274"/>
    </source>
</evidence>
<feature type="compositionally biased region" description="Basic residues" evidence="6">
    <location>
        <begin position="1"/>
        <end position="15"/>
    </location>
</feature>
<dbReference type="Proteomes" id="UP000774699">
    <property type="component" value="Unassembled WGS sequence"/>
</dbReference>
<evidence type="ECO:0000313" key="8">
    <source>
        <dbReference type="Proteomes" id="UP000774699"/>
    </source>
</evidence>
<dbReference type="InterPro" id="IPR018259">
    <property type="entry name" value="Ribosomal_eL21_CS"/>
</dbReference>
<reference evidence="7" key="1">
    <citation type="submission" date="2019-03" db="EMBL/GenBank/DDBJ databases">
        <title>Lake Tanganyika Metagenome-Assembled Genomes (MAGs).</title>
        <authorList>
            <person name="Tran P."/>
        </authorList>
    </citation>
    <scope>NUCLEOTIDE SEQUENCE</scope>
    <source>
        <strain evidence="7">M_DeepCast_50m_m2_156</strain>
    </source>
</reference>
<dbReference type="EMBL" id="VGJJ01000010">
    <property type="protein sequence ID" value="MBM3282117.1"/>
    <property type="molecule type" value="Genomic_DNA"/>
</dbReference>